<accession>A0ABV9KUG8</accession>
<protein>
    <submittedName>
        <fullName evidence="1">PqqD family protein</fullName>
    </submittedName>
</protein>
<proteinExistence type="predicted"/>
<dbReference type="Gene3D" id="1.10.10.1150">
    <property type="entry name" value="Coenzyme PQQ synthesis protein D (PqqD)"/>
    <property type="match status" value="1"/>
</dbReference>
<name>A0ABV9KUG8_9BACT</name>
<reference evidence="2" key="1">
    <citation type="journal article" date="2019" name="Int. J. Syst. Evol. Microbiol.">
        <title>The Global Catalogue of Microorganisms (GCM) 10K type strain sequencing project: providing services to taxonomists for standard genome sequencing and annotation.</title>
        <authorList>
            <consortium name="The Broad Institute Genomics Platform"/>
            <consortium name="The Broad Institute Genome Sequencing Center for Infectious Disease"/>
            <person name="Wu L."/>
            <person name="Ma J."/>
        </authorList>
    </citation>
    <scope>NUCLEOTIDE SEQUENCE [LARGE SCALE GENOMIC DNA]</scope>
    <source>
        <strain evidence="2">CCUG 66188</strain>
    </source>
</reference>
<dbReference type="Pfam" id="PF05402">
    <property type="entry name" value="PqqD"/>
    <property type="match status" value="1"/>
</dbReference>
<dbReference type="EMBL" id="JBHSGN010000063">
    <property type="protein sequence ID" value="MFC4673842.1"/>
    <property type="molecule type" value="Genomic_DNA"/>
</dbReference>
<evidence type="ECO:0000313" key="1">
    <source>
        <dbReference type="EMBL" id="MFC4673842.1"/>
    </source>
</evidence>
<dbReference type="InterPro" id="IPR041881">
    <property type="entry name" value="PqqD_sf"/>
</dbReference>
<keyword evidence="2" id="KW-1185">Reference proteome</keyword>
<gene>
    <name evidence="1" type="ORF">ACFO6W_09075</name>
</gene>
<organism evidence="1 2">
    <name type="scientific">Dysgonomonas termitidis</name>
    <dbReference type="NCBI Taxonomy" id="1516126"/>
    <lineage>
        <taxon>Bacteria</taxon>
        <taxon>Pseudomonadati</taxon>
        <taxon>Bacteroidota</taxon>
        <taxon>Bacteroidia</taxon>
        <taxon>Bacteroidales</taxon>
        <taxon>Dysgonomonadaceae</taxon>
        <taxon>Dysgonomonas</taxon>
    </lineage>
</organism>
<evidence type="ECO:0000313" key="2">
    <source>
        <dbReference type="Proteomes" id="UP001596023"/>
    </source>
</evidence>
<sequence>MRIREGFRVQSVGDENIILLQGTYGIDTTKIVSLNETALLLWNLYRDKEFTKDQIASTLIKEFGVREELAVRDASLWIDALVRNGFIEQ</sequence>
<comment type="caution">
    <text evidence="1">The sequence shown here is derived from an EMBL/GenBank/DDBJ whole genome shotgun (WGS) entry which is preliminary data.</text>
</comment>
<dbReference type="Proteomes" id="UP001596023">
    <property type="component" value="Unassembled WGS sequence"/>
</dbReference>
<dbReference type="RefSeq" id="WP_379995527.1">
    <property type="nucleotide sequence ID" value="NZ_JBHSGN010000063.1"/>
</dbReference>
<dbReference type="InterPro" id="IPR008792">
    <property type="entry name" value="PQQD"/>
</dbReference>